<organism evidence="4 5">
    <name type="scientific">Pedobacter rhodius</name>
    <dbReference type="NCBI Taxonomy" id="3004098"/>
    <lineage>
        <taxon>Bacteria</taxon>
        <taxon>Pseudomonadati</taxon>
        <taxon>Bacteroidota</taxon>
        <taxon>Sphingobacteriia</taxon>
        <taxon>Sphingobacteriales</taxon>
        <taxon>Sphingobacteriaceae</taxon>
        <taxon>Pedobacter</taxon>
    </lineage>
</organism>
<dbReference type="SMART" id="SM00448">
    <property type="entry name" value="REC"/>
    <property type="match status" value="1"/>
</dbReference>
<feature type="domain" description="HTH LytTR-type" evidence="3">
    <location>
        <begin position="134"/>
        <end position="233"/>
    </location>
</feature>
<dbReference type="InterPro" id="IPR001789">
    <property type="entry name" value="Sig_transdc_resp-reg_receiver"/>
</dbReference>
<dbReference type="Gene3D" id="3.40.50.2300">
    <property type="match status" value="1"/>
</dbReference>
<dbReference type="SUPFAM" id="SSF52172">
    <property type="entry name" value="CheY-like"/>
    <property type="match status" value="1"/>
</dbReference>
<sequence>MNLNCYIIDDEQHSIEVLSKYINQTPGLKLSGTATNPLLAIEELCNKQSPELIFLDVDMPQLNGLDVADLIGPASSIIFITSFREYAPEAFEKNAIDYLLKPINYPRFLKAVTKVMSNINSQPQRNDSSPYFFVKSNIKGQFNRITIADIRYIENIGNYIYIHTDKEKIITYLTLSEILSKLPEQTFSRIHQSFIINHAIIRSVEYAQVRVSEQLNLPIGGTFRAAFREKIQRDTLISKRERHTE</sequence>
<gene>
    <name evidence="4" type="ORF">O0931_16070</name>
</gene>
<dbReference type="PROSITE" id="PS50110">
    <property type="entry name" value="RESPONSE_REGULATORY"/>
    <property type="match status" value="1"/>
</dbReference>
<proteinExistence type="predicted"/>
<dbReference type="InterPro" id="IPR046947">
    <property type="entry name" value="LytR-like"/>
</dbReference>
<dbReference type="EMBL" id="JAPWGL010000004">
    <property type="protein sequence ID" value="MCZ4224829.1"/>
    <property type="molecule type" value="Genomic_DNA"/>
</dbReference>
<dbReference type="InterPro" id="IPR011006">
    <property type="entry name" value="CheY-like_superfamily"/>
</dbReference>
<accession>A0ABT4L0W8</accession>
<evidence type="ECO:0000313" key="5">
    <source>
        <dbReference type="Proteomes" id="UP001144341"/>
    </source>
</evidence>
<dbReference type="InterPro" id="IPR007492">
    <property type="entry name" value="LytTR_DNA-bd_dom"/>
</dbReference>
<comment type="caution">
    <text evidence="4">The sequence shown here is derived from an EMBL/GenBank/DDBJ whole genome shotgun (WGS) entry which is preliminary data.</text>
</comment>
<dbReference type="Pfam" id="PF00072">
    <property type="entry name" value="Response_reg"/>
    <property type="match status" value="1"/>
</dbReference>
<evidence type="ECO:0000313" key="4">
    <source>
        <dbReference type="EMBL" id="MCZ4224829.1"/>
    </source>
</evidence>
<evidence type="ECO:0000259" key="3">
    <source>
        <dbReference type="PROSITE" id="PS50930"/>
    </source>
</evidence>
<feature type="domain" description="Response regulatory" evidence="2">
    <location>
        <begin position="4"/>
        <end position="116"/>
    </location>
</feature>
<evidence type="ECO:0000259" key="2">
    <source>
        <dbReference type="PROSITE" id="PS50110"/>
    </source>
</evidence>
<protein>
    <submittedName>
        <fullName evidence="4">LytTR family DNA-binding domain-containing protein</fullName>
    </submittedName>
</protein>
<dbReference type="RefSeq" id="WP_269416492.1">
    <property type="nucleotide sequence ID" value="NZ_JAPWGL010000004.1"/>
</dbReference>
<dbReference type="Proteomes" id="UP001144341">
    <property type="component" value="Unassembled WGS sequence"/>
</dbReference>
<name>A0ABT4L0W8_9SPHI</name>
<dbReference type="SMART" id="SM00850">
    <property type="entry name" value="LytTR"/>
    <property type="match status" value="1"/>
</dbReference>
<keyword evidence="1" id="KW-0597">Phosphoprotein</keyword>
<feature type="modified residue" description="4-aspartylphosphate" evidence="1">
    <location>
        <position position="56"/>
    </location>
</feature>
<keyword evidence="4" id="KW-0238">DNA-binding</keyword>
<dbReference type="PANTHER" id="PTHR37299">
    <property type="entry name" value="TRANSCRIPTIONAL REGULATOR-RELATED"/>
    <property type="match status" value="1"/>
</dbReference>
<dbReference type="GO" id="GO:0003677">
    <property type="term" value="F:DNA binding"/>
    <property type="evidence" value="ECO:0007669"/>
    <property type="project" value="UniProtKB-KW"/>
</dbReference>
<dbReference type="PROSITE" id="PS50930">
    <property type="entry name" value="HTH_LYTTR"/>
    <property type="match status" value="1"/>
</dbReference>
<dbReference type="Pfam" id="PF04397">
    <property type="entry name" value="LytTR"/>
    <property type="match status" value="1"/>
</dbReference>
<reference evidence="4" key="1">
    <citation type="submission" date="2022-12" db="EMBL/GenBank/DDBJ databases">
        <title>Genome sequence of SJ11.</title>
        <authorList>
            <person name="Woo H."/>
        </authorList>
    </citation>
    <scope>NUCLEOTIDE SEQUENCE</scope>
    <source>
        <strain evidence="4">SJ11</strain>
    </source>
</reference>
<keyword evidence="5" id="KW-1185">Reference proteome</keyword>
<evidence type="ECO:0000256" key="1">
    <source>
        <dbReference type="PROSITE-ProRule" id="PRU00169"/>
    </source>
</evidence>
<dbReference type="Gene3D" id="2.40.50.1020">
    <property type="entry name" value="LytTr DNA-binding domain"/>
    <property type="match status" value="1"/>
</dbReference>
<dbReference type="PANTHER" id="PTHR37299:SF1">
    <property type="entry name" value="STAGE 0 SPORULATION PROTEIN A HOMOLOG"/>
    <property type="match status" value="1"/>
</dbReference>